<dbReference type="SUPFAM" id="SSF110004">
    <property type="entry name" value="Glycolipid transfer protein, GLTP"/>
    <property type="match status" value="1"/>
</dbReference>
<feature type="repeat" description="PPR" evidence="4">
    <location>
        <begin position="9"/>
        <end position="43"/>
    </location>
</feature>
<dbReference type="PANTHER" id="PTHR10219:SF43">
    <property type="entry name" value="GLYCOLIPID TRANSFER PROTEIN DOMAIN-CONTAINING PROTEIN"/>
    <property type="match status" value="1"/>
</dbReference>
<dbReference type="InterPro" id="IPR002885">
    <property type="entry name" value="PPR_rpt"/>
</dbReference>
<dbReference type="Gramene" id="ONK67339">
    <property type="protein sequence ID" value="ONK67339"/>
    <property type="gene ID" value="A4U43_C06F19140"/>
</dbReference>
<dbReference type="InterPro" id="IPR036497">
    <property type="entry name" value="GLTP_sf"/>
</dbReference>
<dbReference type="GO" id="GO:1902388">
    <property type="term" value="F:ceramide 1-phosphate transfer activity"/>
    <property type="evidence" value="ECO:0007669"/>
    <property type="project" value="TreeGrafter"/>
</dbReference>
<evidence type="ECO:0000256" key="2">
    <source>
        <dbReference type="ARBA" id="ARBA00022448"/>
    </source>
</evidence>
<dbReference type="Gene3D" id="1.25.40.10">
    <property type="entry name" value="Tetratricopeptide repeat domain"/>
    <property type="match status" value="1"/>
</dbReference>
<reference evidence="7" key="1">
    <citation type="journal article" date="2017" name="Nat. Commun.">
        <title>The asparagus genome sheds light on the origin and evolution of a young Y chromosome.</title>
        <authorList>
            <person name="Harkess A."/>
            <person name="Zhou J."/>
            <person name="Xu C."/>
            <person name="Bowers J.E."/>
            <person name="Van der Hulst R."/>
            <person name="Ayyampalayam S."/>
            <person name="Mercati F."/>
            <person name="Riccardi P."/>
            <person name="McKain M.R."/>
            <person name="Kakrana A."/>
            <person name="Tang H."/>
            <person name="Ray J."/>
            <person name="Groenendijk J."/>
            <person name="Arikit S."/>
            <person name="Mathioni S.M."/>
            <person name="Nakano M."/>
            <person name="Shan H."/>
            <person name="Telgmann-Rauber A."/>
            <person name="Kanno A."/>
            <person name="Yue Z."/>
            <person name="Chen H."/>
            <person name="Li W."/>
            <person name="Chen Y."/>
            <person name="Xu X."/>
            <person name="Zhang Y."/>
            <person name="Luo S."/>
            <person name="Chen H."/>
            <person name="Gao J."/>
            <person name="Mao Z."/>
            <person name="Pires J.C."/>
            <person name="Luo M."/>
            <person name="Kudrna D."/>
            <person name="Wing R.A."/>
            <person name="Meyers B.C."/>
            <person name="Yi K."/>
            <person name="Kong H."/>
            <person name="Lavrijsen P."/>
            <person name="Sunseri F."/>
            <person name="Falavigna A."/>
            <person name="Ye Y."/>
            <person name="Leebens-Mack J.H."/>
            <person name="Chen G."/>
        </authorList>
    </citation>
    <scope>NUCLEOTIDE SEQUENCE [LARGE SCALE GENOMIC DNA]</scope>
    <source>
        <strain evidence="7">cv. DH0086</strain>
    </source>
</reference>
<dbReference type="GO" id="GO:0005829">
    <property type="term" value="C:cytosol"/>
    <property type="evidence" value="ECO:0007669"/>
    <property type="project" value="TreeGrafter"/>
</dbReference>
<name>A0A5P1ERA6_ASPOF</name>
<dbReference type="Pfam" id="PF08718">
    <property type="entry name" value="GLTP"/>
    <property type="match status" value="1"/>
</dbReference>
<keyword evidence="7" id="KW-1185">Reference proteome</keyword>
<evidence type="ECO:0000313" key="6">
    <source>
        <dbReference type="EMBL" id="ONK67339.1"/>
    </source>
</evidence>
<keyword evidence="3" id="KW-0677">Repeat</keyword>
<dbReference type="Proteomes" id="UP000243459">
    <property type="component" value="Chromosome 6"/>
</dbReference>
<evidence type="ECO:0000256" key="1">
    <source>
        <dbReference type="ARBA" id="ARBA00007148"/>
    </source>
</evidence>
<dbReference type="InterPro" id="IPR014830">
    <property type="entry name" value="Glycolipid_transfer_prot_dom"/>
</dbReference>
<comment type="similarity">
    <text evidence="1">Belongs to the GLTP family.</text>
</comment>
<dbReference type="PROSITE" id="PS51375">
    <property type="entry name" value="PPR"/>
    <property type="match status" value="1"/>
</dbReference>
<protein>
    <recommendedName>
        <fullName evidence="5">Glycolipid transfer protein domain-containing protein</fullName>
    </recommendedName>
</protein>
<gene>
    <name evidence="6" type="ORF">A4U43_C06F19140</name>
</gene>
<feature type="domain" description="Glycolipid transfer protein" evidence="5">
    <location>
        <begin position="87"/>
        <end position="190"/>
    </location>
</feature>
<dbReference type="InterPro" id="IPR011990">
    <property type="entry name" value="TPR-like_helical_dom_sf"/>
</dbReference>
<dbReference type="NCBIfam" id="TIGR00756">
    <property type="entry name" value="PPR"/>
    <property type="match status" value="2"/>
</dbReference>
<dbReference type="PANTHER" id="PTHR10219">
    <property type="entry name" value="GLYCOLIPID TRANSFER PROTEIN-RELATED"/>
    <property type="match status" value="1"/>
</dbReference>
<evidence type="ECO:0000313" key="7">
    <source>
        <dbReference type="Proteomes" id="UP000243459"/>
    </source>
</evidence>
<accession>A0A5P1ERA6</accession>
<evidence type="ECO:0000259" key="5">
    <source>
        <dbReference type="Pfam" id="PF08718"/>
    </source>
</evidence>
<dbReference type="EMBL" id="CM007386">
    <property type="protein sequence ID" value="ONK67339.1"/>
    <property type="molecule type" value="Genomic_DNA"/>
</dbReference>
<organism evidence="6 7">
    <name type="scientific">Asparagus officinalis</name>
    <name type="common">Garden asparagus</name>
    <dbReference type="NCBI Taxonomy" id="4686"/>
    <lineage>
        <taxon>Eukaryota</taxon>
        <taxon>Viridiplantae</taxon>
        <taxon>Streptophyta</taxon>
        <taxon>Embryophyta</taxon>
        <taxon>Tracheophyta</taxon>
        <taxon>Spermatophyta</taxon>
        <taxon>Magnoliopsida</taxon>
        <taxon>Liliopsida</taxon>
        <taxon>Asparagales</taxon>
        <taxon>Asparagaceae</taxon>
        <taxon>Asparagoideae</taxon>
        <taxon>Asparagus</taxon>
    </lineage>
</organism>
<evidence type="ECO:0000256" key="4">
    <source>
        <dbReference type="PROSITE-ProRule" id="PRU00708"/>
    </source>
</evidence>
<evidence type="ECO:0000256" key="3">
    <source>
        <dbReference type="ARBA" id="ARBA00022737"/>
    </source>
</evidence>
<dbReference type="GO" id="GO:0016020">
    <property type="term" value="C:membrane"/>
    <property type="evidence" value="ECO:0007669"/>
    <property type="project" value="TreeGrafter"/>
</dbReference>
<dbReference type="AlphaFoldDB" id="A0A5P1ERA6"/>
<dbReference type="Gene3D" id="1.10.3520.10">
    <property type="entry name" value="Glycolipid transfer protein"/>
    <property type="match status" value="1"/>
</dbReference>
<sequence length="274" mass="30522">MEREKCYPDIVMFNVLISGLCKQRRVREGIELLKVMKLKGCYPNSGSYQALVYGLVESKIFVEAKDFMFMMVSEGFCPSFLSYKLVEDLTGASASISTLQLLVEEDVRGDRVRAGGSHSRNLLRVLRGLDMVRVLFEQILVSEGNSLRDPASVAYTKVFAPYHGWAIRKAVSAGLFTLPSKSQLLKKLNEDEASAKIQMQKYVTSAAPVIHYVEELFISRELGIDWHYGSQKLPFRNLFDASMSRTPELSAAPLPLPRSSLVEAASSLPVSSPT</sequence>
<dbReference type="Pfam" id="PF13041">
    <property type="entry name" value="PPR_2"/>
    <property type="match status" value="1"/>
</dbReference>
<proteinExistence type="inferred from homology"/>
<dbReference type="GO" id="GO:1902387">
    <property type="term" value="F:ceramide 1-phosphate binding"/>
    <property type="evidence" value="ECO:0007669"/>
    <property type="project" value="TreeGrafter"/>
</dbReference>
<keyword evidence="2" id="KW-0813">Transport</keyword>
<dbReference type="FunFam" id="1.10.3520.10:FF:000005">
    <property type="entry name" value="Accelerated cell death 11"/>
    <property type="match status" value="1"/>
</dbReference>